<dbReference type="HOGENOM" id="CLU_016455_0_0_11"/>
<dbReference type="KEGG" id="scy:SCATT_20310"/>
<feature type="compositionally biased region" description="Gly residues" evidence="2">
    <location>
        <begin position="9"/>
        <end position="19"/>
    </location>
</feature>
<evidence type="ECO:0000256" key="3">
    <source>
        <dbReference type="SAM" id="Phobius"/>
    </source>
</evidence>
<organism evidence="6 7">
    <name type="scientific">Streptantibioticus cattleyicolor (strain ATCC 35852 / DSM 46488 / JCM 4925 / NBRC 14057 / NRRL 8057)</name>
    <name type="common">Streptomyces cattleya</name>
    <dbReference type="NCBI Taxonomy" id="1003195"/>
    <lineage>
        <taxon>Bacteria</taxon>
        <taxon>Bacillati</taxon>
        <taxon>Actinomycetota</taxon>
        <taxon>Actinomycetes</taxon>
        <taxon>Kitasatosporales</taxon>
        <taxon>Streptomycetaceae</taxon>
        <taxon>Streptantibioticus</taxon>
    </lineage>
</organism>
<dbReference type="Proteomes" id="UP000007842">
    <property type="component" value="Chromosome"/>
</dbReference>
<feature type="transmembrane region" description="Helical" evidence="3">
    <location>
        <begin position="30"/>
        <end position="53"/>
    </location>
</feature>
<evidence type="ECO:0000259" key="4">
    <source>
        <dbReference type="Pfam" id="PF03816"/>
    </source>
</evidence>
<feature type="region of interest" description="Disordered" evidence="2">
    <location>
        <begin position="354"/>
        <end position="380"/>
    </location>
</feature>
<keyword evidence="3" id="KW-1133">Transmembrane helix</keyword>
<gene>
    <name evidence="6" type="ordered locus">SCATT_20310</name>
</gene>
<dbReference type="Gene3D" id="3.30.70.2390">
    <property type="match status" value="1"/>
</dbReference>
<dbReference type="RefSeq" id="WP_014627763.1">
    <property type="nucleotide sequence ID" value="NC_016111.1"/>
</dbReference>
<evidence type="ECO:0000313" key="7">
    <source>
        <dbReference type="Proteomes" id="UP000007842"/>
    </source>
</evidence>
<dbReference type="PATRIC" id="fig|1003195.29.peg.2041"/>
<dbReference type="PANTHER" id="PTHR33392:SF6">
    <property type="entry name" value="POLYISOPRENYL-TEICHOIC ACID--PEPTIDOGLYCAN TEICHOIC ACID TRANSFERASE TAGU"/>
    <property type="match status" value="1"/>
</dbReference>
<dbReference type="NCBIfam" id="TIGR00350">
    <property type="entry name" value="lytR_cpsA_psr"/>
    <property type="match status" value="1"/>
</dbReference>
<keyword evidence="3" id="KW-0472">Membrane</keyword>
<feature type="region of interest" description="Disordered" evidence="2">
    <location>
        <begin position="1"/>
        <end position="24"/>
    </location>
</feature>
<dbReference type="STRING" id="1003195.SCATT_20310"/>
<evidence type="ECO:0000313" key="6">
    <source>
        <dbReference type="EMBL" id="AEW94402.1"/>
    </source>
</evidence>
<dbReference type="EMBL" id="CP003219">
    <property type="protein sequence ID" value="AEW94402.1"/>
    <property type="molecule type" value="Genomic_DNA"/>
</dbReference>
<comment type="similarity">
    <text evidence="1">Belongs to the LytR/CpsA/Psr (LCP) family.</text>
</comment>
<evidence type="ECO:0000256" key="2">
    <source>
        <dbReference type="SAM" id="MobiDB-lite"/>
    </source>
</evidence>
<evidence type="ECO:0000256" key="1">
    <source>
        <dbReference type="ARBA" id="ARBA00006068"/>
    </source>
</evidence>
<evidence type="ECO:0000259" key="5">
    <source>
        <dbReference type="Pfam" id="PF13399"/>
    </source>
</evidence>
<dbReference type="Gene3D" id="3.40.630.190">
    <property type="entry name" value="LCP protein"/>
    <property type="match status" value="1"/>
</dbReference>
<keyword evidence="7" id="KW-1185">Reference proteome</keyword>
<dbReference type="OrthoDB" id="9782542at2"/>
<accession>G8WWJ5</accession>
<feature type="domain" description="LytR/CpsA/Psr regulator C-terminal" evidence="5">
    <location>
        <begin position="383"/>
        <end position="474"/>
    </location>
</feature>
<dbReference type="AlphaFoldDB" id="G8WWJ5"/>
<evidence type="ECO:0008006" key="8">
    <source>
        <dbReference type="Google" id="ProtNLM"/>
    </source>
</evidence>
<dbReference type="InterPro" id="IPR004474">
    <property type="entry name" value="LytR_CpsA_psr"/>
</dbReference>
<keyword evidence="3" id="KW-0812">Transmembrane</keyword>
<proteinExistence type="inferred from homology"/>
<dbReference type="PANTHER" id="PTHR33392">
    <property type="entry name" value="POLYISOPRENYL-TEICHOIC ACID--PEPTIDOGLYCAN TEICHOIC ACID TRANSFERASE TAGU"/>
    <property type="match status" value="1"/>
</dbReference>
<dbReference type="InterPro" id="IPR050922">
    <property type="entry name" value="LytR/CpsA/Psr_CW_biosynth"/>
</dbReference>
<feature type="domain" description="Cell envelope-related transcriptional attenuator" evidence="4">
    <location>
        <begin position="116"/>
        <end position="271"/>
    </location>
</feature>
<dbReference type="eggNOG" id="COG1316">
    <property type="taxonomic scope" value="Bacteria"/>
</dbReference>
<dbReference type="Pfam" id="PF13399">
    <property type="entry name" value="LytR_C"/>
    <property type="match status" value="1"/>
</dbReference>
<reference evidence="7" key="1">
    <citation type="submission" date="2011-12" db="EMBL/GenBank/DDBJ databases">
        <title>Complete genome sequence of Streptomyces cattleya strain DSM 46488.</title>
        <authorList>
            <person name="Ou H.-Y."/>
            <person name="Li P."/>
            <person name="Zhao C."/>
            <person name="O'Hagan D."/>
            <person name="Deng Z."/>
        </authorList>
    </citation>
    <scope>NUCLEOTIDE SEQUENCE [LARGE SCALE GENOMIC DNA]</scope>
    <source>
        <strain evidence="7">ATCC 35852 / DSM 46488 / JCM 4925 / NBRC 14057 / NRRL 8057</strain>
    </source>
</reference>
<protein>
    <recommendedName>
        <fullName evidence="8">Transcriptional regulator</fullName>
    </recommendedName>
</protein>
<dbReference type="Pfam" id="PF03816">
    <property type="entry name" value="LytR_cpsA_psr"/>
    <property type="match status" value="1"/>
</dbReference>
<sequence>MTRLSEQAPGGGEAAGDGPGRPRSGGRRLVLKWLTVTATVVVLGAAAGACAYYERLNGNLHKGDLNLGGKPLDKAPANAAGQTPLNILLLGSDGRNTAEDLRLGGSHADAGRAPLADVEMLVHVAADRGSMTVLSVPRDTRVTIPRCTDPATGTTYPQTEDIINASLQHGGPGCTVATWEELTGIPIDHFMMIDFSGVVAMADAVGGVPVCVSANVYDKDSGLRLTKGTHVIAGQQALQWLRTRHGFEDGSDIGRTHAQHMYLNAMVRQLKSGAKLTDPGELMGLADAATKALTVDKGLGSVKKLYDLADDIKRVPTGRITMATMPWDPDPKAPDEHVVPSAQAAALFAMIRGDQPVDGGPAAKPRPAPHPSPADTAAPRDRIAVGVANGTGTAELAPVPGRAAEITARLAALGFTEATTDTTPRAQADTTISYPDAGLKADAEEVAKALGIPLSAVRKSPEVSGITLVVGADWRGGTGYPAPAPPPSADRLTHSASALNAGDTTACMQVNVAGGYSW</sequence>
<dbReference type="InterPro" id="IPR027381">
    <property type="entry name" value="LytR/CpsA/Psr_C"/>
</dbReference>
<name>G8WWJ5_STREN</name>